<dbReference type="Proteomes" id="UP001054945">
    <property type="component" value="Unassembled WGS sequence"/>
</dbReference>
<keyword evidence="2" id="KW-1185">Reference proteome</keyword>
<keyword evidence="1" id="KW-0808">Transferase</keyword>
<protein>
    <submittedName>
        <fullName evidence="1">Protein kinase domain-containing protein</fullName>
    </submittedName>
</protein>
<reference evidence="1 2" key="1">
    <citation type="submission" date="2021-06" db="EMBL/GenBank/DDBJ databases">
        <title>Caerostris extrusa draft genome.</title>
        <authorList>
            <person name="Kono N."/>
            <person name="Arakawa K."/>
        </authorList>
    </citation>
    <scope>NUCLEOTIDE SEQUENCE [LARGE SCALE GENOMIC DNA]</scope>
</reference>
<dbReference type="EMBL" id="BPLR01019790">
    <property type="protein sequence ID" value="GIX71812.1"/>
    <property type="molecule type" value="Genomic_DNA"/>
</dbReference>
<name>A0AAV4MH74_CAEEX</name>
<organism evidence="1 2">
    <name type="scientific">Caerostris extrusa</name>
    <name type="common">Bark spider</name>
    <name type="synonym">Caerostris bankana</name>
    <dbReference type="NCBI Taxonomy" id="172846"/>
    <lineage>
        <taxon>Eukaryota</taxon>
        <taxon>Metazoa</taxon>
        <taxon>Ecdysozoa</taxon>
        <taxon>Arthropoda</taxon>
        <taxon>Chelicerata</taxon>
        <taxon>Arachnida</taxon>
        <taxon>Araneae</taxon>
        <taxon>Araneomorphae</taxon>
        <taxon>Entelegynae</taxon>
        <taxon>Araneoidea</taxon>
        <taxon>Araneidae</taxon>
        <taxon>Caerostris</taxon>
    </lineage>
</organism>
<accession>A0AAV4MH74</accession>
<dbReference type="GO" id="GO:0016301">
    <property type="term" value="F:kinase activity"/>
    <property type="evidence" value="ECO:0007669"/>
    <property type="project" value="UniProtKB-KW"/>
</dbReference>
<sequence length="85" mass="9700">MDKSVFKATEIRYLWKHRGSKNYELKYLNATGNFITSIIFEDIRNGSQVSGKLVVSAGEGEAYHWPRLQHENLAPLFDVVSIGEK</sequence>
<evidence type="ECO:0000313" key="2">
    <source>
        <dbReference type="Proteomes" id="UP001054945"/>
    </source>
</evidence>
<comment type="caution">
    <text evidence="1">The sequence shown here is derived from an EMBL/GenBank/DDBJ whole genome shotgun (WGS) entry which is preliminary data.</text>
</comment>
<proteinExistence type="predicted"/>
<dbReference type="AlphaFoldDB" id="A0AAV4MH74"/>
<evidence type="ECO:0000313" key="1">
    <source>
        <dbReference type="EMBL" id="GIX71812.1"/>
    </source>
</evidence>
<gene>
    <name evidence="1" type="primary">AVEN_142123_1</name>
    <name evidence="1" type="ORF">CEXT_36811</name>
</gene>
<keyword evidence="1" id="KW-0418">Kinase</keyword>